<proteinExistence type="inferred from homology"/>
<dbReference type="InParanoid" id="A0A3A9JGI0"/>
<sequence>MSAAPPIPSHAGRRARGLLPWALVLAVLCVAWQGALVTGLMAPELLPPLGEVVTTAVELLTRPSVMAHAGTTLAEVAVAFVIAVPLGLLLGIAIAESRYWSAVLKPVIFLVFSIPKTIFLPMFILAFGINFAQKVGFGVFSTIFIVLISAFSALDSVKAEHLRVARIYGATPRQVAWRVYLPSMAPVLLEAVRLAMMFNLTGILLAEMYAARSGLGQLVSNWGENFMLRELLAGILIISTAAILFNEAVRWLETRCEHWRA</sequence>
<keyword evidence="3" id="KW-1003">Cell membrane</keyword>
<evidence type="ECO:0000313" key="11">
    <source>
        <dbReference type="Proteomes" id="UP000274097"/>
    </source>
</evidence>
<accession>A0A3A9JGI0</accession>
<feature type="domain" description="ABC transmembrane type-1" evidence="8">
    <location>
        <begin position="69"/>
        <end position="249"/>
    </location>
</feature>
<dbReference type="OrthoDB" id="9786495at2"/>
<comment type="subcellular location">
    <subcellularLocation>
        <location evidence="1 7">Cell membrane</location>
        <topology evidence="1 7">Multi-pass membrane protein</topology>
    </subcellularLocation>
</comment>
<dbReference type="InterPro" id="IPR000515">
    <property type="entry name" value="MetI-like"/>
</dbReference>
<evidence type="ECO:0000256" key="3">
    <source>
        <dbReference type="ARBA" id="ARBA00022475"/>
    </source>
</evidence>
<feature type="transmembrane region" description="Helical" evidence="7">
    <location>
        <begin position="135"/>
        <end position="154"/>
    </location>
</feature>
<protein>
    <submittedName>
        <fullName evidence="9 10">ABC transporter permease</fullName>
    </submittedName>
</protein>
<evidence type="ECO:0000256" key="4">
    <source>
        <dbReference type="ARBA" id="ARBA00022692"/>
    </source>
</evidence>
<dbReference type="EMBL" id="RFLX01000049">
    <property type="protein sequence ID" value="RMI15594.1"/>
    <property type="molecule type" value="Genomic_DNA"/>
</dbReference>
<evidence type="ECO:0000259" key="8">
    <source>
        <dbReference type="PROSITE" id="PS50928"/>
    </source>
</evidence>
<dbReference type="Proteomes" id="UP000278036">
    <property type="component" value="Unassembled WGS sequence"/>
</dbReference>
<dbReference type="SUPFAM" id="SSF161098">
    <property type="entry name" value="MetI-like"/>
    <property type="match status" value="1"/>
</dbReference>
<comment type="similarity">
    <text evidence="7">Belongs to the binding-protein-dependent transport system permease family.</text>
</comment>
<feature type="transmembrane region" description="Helical" evidence="7">
    <location>
        <begin position="107"/>
        <end position="129"/>
    </location>
</feature>
<feature type="transmembrane region" description="Helical" evidence="7">
    <location>
        <begin position="226"/>
        <end position="245"/>
    </location>
</feature>
<evidence type="ECO:0000256" key="5">
    <source>
        <dbReference type="ARBA" id="ARBA00022989"/>
    </source>
</evidence>
<dbReference type="GO" id="GO:0055085">
    <property type="term" value="P:transmembrane transport"/>
    <property type="evidence" value="ECO:0007669"/>
    <property type="project" value="InterPro"/>
</dbReference>
<keyword evidence="5 7" id="KW-1133">Transmembrane helix</keyword>
<dbReference type="EMBL" id="RAQU01000135">
    <property type="protein sequence ID" value="RKK02664.1"/>
    <property type="molecule type" value="Genomic_DNA"/>
</dbReference>
<keyword evidence="6 7" id="KW-0472">Membrane</keyword>
<evidence type="ECO:0000256" key="6">
    <source>
        <dbReference type="ARBA" id="ARBA00023136"/>
    </source>
</evidence>
<keyword evidence="11" id="KW-1185">Reference proteome</keyword>
<dbReference type="PANTHER" id="PTHR30151">
    <property type="entry name" value="ALKANE SULFONATE ABC TRANSPORTER-RELATED, MEMBRANE SUBUNIT"/>
    <property type="match status" value="1"/>
</dbReference>
<keyword evidence="2 7" id="KW-0813">Transport</keyword>
<dbReference type="Gene3D" id="1.10.3720.10">
    <property type="entry name" value="MetI-like"/>
    <property type="match status" value="1"/>
</dbReference>
<organism evidence="9 12">
    <name type="scientific">Teichococcus wenyumeiae</name>
    <dbReference type="NCBI Taxonomy" id="2478470"/>
    <lineage>
        <taxon>Bacteria</taxon>
        <taxon>Pseudomonadati</taxon>
        <taxon>Pseudomonadota</taxon>
        <taxon>Alphaproteobacteria</taxon>
        <taxon>Acetobacterales</taxon>
        <taxon>Roseomonadaceae</taxon>
        <taxon>Roseomonas</taxon>
    </lineage>
</organism>
<dbReference type="CDD" id="cd06261">
    <property type="entry name" value="TM_PBP2"/>
    <property type="match status" value="1"/>
</dbReference>
<dbReference type="RefSeq" id="WP_120639745.1">
    <property type="nucleotide sequence ID" value="NZ_RAQU01000135.1"/>
</dbReference>
<feature type="transmembrane region" description="Helical" evidence="7">
    <location>
        <begin position="21"/>
        <end position="42"/>
    </location>
</feature>
<name>A0A3A9JGI0_9PROT</name>
<evidence type="ECO:0000313" key="9">
    <source>
        <dbReference type="EMBL" id="RKK02664.1"/>
    </source>
</evidence>
<dbReference type="AlphaFoldDB" id="A0A3A9JGI0"/>
<evidence type="ECO:0000313" key="10">
    <source>
        <dbReference type="EMBL" id="RMI15594.1"/>
    </source>
</evidence>
<dbReference type="PANTHER" id="PTHR30151:SF0">
    <property type="entry name" value="ABC TRANSPORTER PERMEASE PROTEIN MJ0413-RELATED"/>
    <property type="match status" value="1"/>
</dbReference>
<gene>
    <name evidence="9" type="ORF">D6Z83_18565</name>
    <name evidence="10" type="ORF">EBE87_25150</name>
</gene>
<dbReference type="InterPro" id="IPR035906">
    <property type="entry name" value="MetI-like_sf"/>
</dbReference>
<dbReference type="Pfam" id="PF00528">
    <property type="entry name" value="BPD_transp_1"/>
    <property type="match status" value="1"/>
</dbReference>
<evidence type="ECO:0000313" key="12">
    <source>
        <dbReference type="Proteomes" id="UP000278036"/>
    </source>
</evidence>
<comment type="caution">
    <text evidence="9">The sequence shown here is derived from an EMBL/GenBank/DDBJ whole genome shotgun (WGS) entry which is preliminary data.</text>
</comment>
<keyword evidence="4 7" id="KW-0812">Transmembrane</keyword>
<evidence type="ECO:0000256" key="7">
    <source>
        <dbReference type="RuleBase" id="RU363032"/>
    </source>
</evidence>
<dbReference type="GO" id="GO:0005886">
    <property type="term" value="C:plasma membrane"/>
    <property type="evidence" value="ECO:0007669"/>
    <property type="project" value="UniProtKB-SubCell"/>
</dbReference>
<evidence type="ECO:0000256" key="1">
    <source>
        <dbReference type="ARBA" id="ARBA00004651"/>
    </source>
</evidence>
<feature type="transmembrane region" description="Helical" evidence="7">
    <location>
        <begin position="76"/>
        <end position="95"/>
    </location>
</feature>
<dbReference type="PROSITE" id="PS50928">
    <property type="entry name" value="ABC_TM1"/>
    <property type="match status" value="1"/>
</dbReference>
<evidence type="ECO:0000256" key="2">
    <source>
        <dbReference type="ARBA" id="ARBA00022448"/>
    </source>
</evidence>
<dbReference type="Proteomes" id="UP000274097">
    <property type="component" value="Unassembled WGS sequence"/>
</dbReference>
<reference evidence="9 12" key="1">
    <citation type="submission" date="2018-09" db="EMBL/GenBank/DDBJ databases">
        <title>Roseomonas sp. nov., isolated from feces of Tibetan antelopes in the Qinghai-Tibet plateau, China.</title>
        <authorList>
            <person name="Tian Z."/>
        </authorList>
    </citation>
    <scope>NUCLEOTIDE SEQUENCE [LARGE SCALE GENOMIC DNA]</scope>
    <source>
        <strain evidence="10 11">Z23</strain>
        <strain evidence="9 12">Z24</strain>
    </source>
</reference>